<accession>A0A371B153</accession>
<evidence type="ECO:0000313" key="3">
    <source>
        <dbReference type="EMBL" id="RDV01234.1"/>
    </source>
</evidence>
<dbReference type="EMBL" id="QRGO01000003">
    <property type="protein sequence ID" value="RDV01234.1"/>
    <property type="molecule type" value="Genomic_DNA"/>
</dbReference>
<dbReference type="Gene3D" id="3.40.50.20">
    <property type="match status" value="1"/>
</dbReference>
<dbReference type="OrthoDB" id="9789836at2"/>
<dbReference type="InterPro" id="IPR041255">
    <property type="entry name" value="LpxI_N"/>
</dbReference>
<organism evidence="3 4">
    <name type="scientific">Undibacter mobilis</name>
    <dbReference type="NCBI Taxonomy" id="2292256"/>
    <lineage>
        <taxon>Bacteria</taxon>
        <taxon>Pseudomonadati</taxon>
        <taxon>Pseudomonadota</taxon>
        <taxon>Alphaproteobacteria</taxon>
        <taxon>Hyphomicrobiales</taxon>
        <taxon>Nitrobacteraceae</taxon>
        <taxon>Undibacter</taxon>
    </lineage>
</organism>
<dbReference type="RefSeq" id="WP_115518752.1">
    <property type="nucleotide sequence ID" value="NZ_QRGO01000003.1"/>
</dbReference>
<name>A0A371B153_9BRAD</name>
<dbReference type="Gene3D" id="3.40.140.80">
    <property type="match status" value="1"/>
</dbReference>
<evidence type="ECO:0000313" key="4">
    <source>
        <dbReference type="Proteomes" id="UP000263993"/>
    </source>
</evidence>
<evidence type="ECO:0000259" key="1">
    <source>
        <dbReference type="Pfam" id="PF06230"/>
    </source>
</evidence>
<dbReference type="InterPro" id="IPR010415">
    <property type="entry name" value="LpxI_C"/>
</dbReference>
<proteinExistence type="predicted"/>
<dbReference type="Pfam" id="PF06230">
    <property type="entry name" value="LpxI_C"/>
    <property type="match status" value="1"/>
</dbReference>
<dbReference type="PANTHER" id="PTHR39962">
    <property type="entry name" value="BLL4848 PROTEIN"/>
    <property type="match status" value="1"/>
</dbReference>
<feature type="domain" description="LpxI N-terminal" evidence="2">
    <location>
        <begin position="13"/>
        <end position="141"/>
    </location>
</feature>
<protein>
    <submittedName>
        <fullName evidence="3">LpxI family protein</fullName>
    </submittedName>
</protein>
<dbReference type="Pfam" id="PF17930">
    <property type="entry name" value="LpxI_N"/>
    <property type="match status" value="1"/>
</dbReference>
<dbReference type="InterPro" id="IPR043167">
    <property type="entry name" value="LpxI_C_sf"/>
</dbReference>
<evidence type="ECO:0000259" key="2">
    <source>
        <dbReference type="Pfam" id="PF17930"/>
    </source>
</evidence>
<gene>
    <name evidence="3" type="ORF">DXH78_18555</name>
</gene>
<dbReference type="PANTHER" id="PTHR39962:SF1">
    <property type="entry name" value="LPXI FAMILY PROTEIN"/>
    <property type="match status" value="1"/>
</dbReference>
<feature type="domain" description="LpxI C-terminal" evidence="1">
    <location>
        <begin position="145"/>
        <end position="282"/>
    </location>
</feature>
<dbReference type="InterPro" id="IPR053174">
    <property type="entry name" value="LpxI"/>
</dbReference>
<sequence length="289" mass="30457">MSDAVATPSQGPLAMICGGGALPLAIADYVAARGRKVVLFPLIGAADGLPVENYPHHWIYIGQIGKFMRLARAEGASDVVFIGALVRPRILQTRPDLKALMIMPRVLKAFRGGDDHLLTGMARLLEDEGFHLRGAHEVAPEILAPAGVLGSVQPSEADRADIELGLDYLDAASPFDIGQAVAIANRHVLAVEAAEGTDQMLARVAELRANGRVRSAKGRGVMVKAPKRHQDRRFDLPSIGPRTVEGVAQAGLAGIAVVAGATVVAEADKLLAAADRAGIFIVSVPERRS</sequence>
<comment type="caution">
    <text evidence="3">The sequence shown here is derived from an EMBL/GenBank/DDBJ whole genome shotgun (WGS) entry which is preliminary data.</text>
</comment>
<keyword evidence="4" id="KW-1185">Reference proteome</keyword>
<reference evidence="4" key="1">
    <citation type="submission" date="2018-08" db="EMBL/GenBank/DDBJ databases">
        <authorList>
            <person name="Kim S.-J."/>
            <person name="Jung G.-Y."/>
        </authorList>
    </citation>
    <scope>NUCLEOTIDE SEQUENCE [LARGE SCALE GENOMIC DNA]</scope>
    <source>
        <strain evidence="4">GY_H</strain>
    </source>
</reference>
<dbReference type="Proteomes" id="UP000263993">
    <property type="component" value="Unassembled WGS sequence"/>
</dbReference>
<dbReference type="AlphaFoldDB" id="A0A371B153"/>